<comment type="caution">
    <text evidence="2">The sequence shown here is derived from an EMBL/GenBank/DDBJ whole genome shotgun (WGS) entry which is preliminary data.</text>
</comment>
<dbReference type="AlphaFoldDB" id="A0ABD1KB60"/>
<protein>
    <recommendedName>
        <fullName evidence="1">Alkylated DNA repair protein AlkB homologue 8 N-terminal domain-containing protein</fullName>
    </recommendedName>
</protein>
<dbReference type="Proteomes" id="UP001591681">
    <property type="component" value="Unassembled WGS sequence"/>
</dbReference>
<name>A0ABD1KB60_9TELE</name>
<dbReference type="EMBL" id="JBHFQA010000007">
    <property type="protein sequence ID" value="KAL2096324.1"/>
    <property type="molecule type" value="Genomic_DNA"/>
</dbReference>
<organism evidence="2 3">
    <name type="scientific">Coilia grayii</name>
    <name type="common">Gray's grenadier anchovy</name>
    <dbReference type="NCBI Taxonomy" id="363190"/>
    <lineage>
        <taxon>Eukaryota</taxon>
        <taxon>Metazoa</taxon>
        <taxon>Chordata</taxon>
        <taxon>Craniata</taxon>
        <taxon>Vertebrata</taxon>
        <taxon>Euteleostomi</taxon>
        <taxon>Actinopterygii</taxon>
        <taxon>Neopterygii</taxon>
        <taxon>Teleostei</taxon>
        <taxon>Clupei</taxon>
        <taxon>Clupeiformes</taxon>
        <taxon>Clupeoidei</taxon>
        <taxon>Engraulidae</taxon>
        <taxon>Coilinae</taxon>
        <taxon>Coilia</taxon>
    </lineage>
</organism>
<dbReference type="PANTHER" id="PTHR47027">
    <property type="entry name" value="REVERSE TRANSCRIPTASE DOMAIN-CONTAINING PROTEIN"/>
    <property type="match status" value="1"/>
</dbReference>
<proteinExistence type="predicted"/>
<reference evidence="2 3" key="1">
    <citation type="submission" date="2024-09" db="EMBL/GenBank/DDBJ databases">
        <title>A chromosome-level genome assembly of Gray's grenadier anchovy, Coilia grayii.</title>
        <authorList>
            <person name="Fu Z."/>
        </authorList>
    </citation>
    <scope>NUCLEOTIDE SEQUENCE [LARGE SCALE GENOMIC DNA]</scope>
    <source>
        <strain evidence="2">G4</strain>
        <tissue evidence="2">Muscle</tissue>
    </source>
</reference>
<feature type="domain" description="Alkylated DNA repair protein AlkB homologue 8 N-terminal" evidence="1">
    <location>
        <begin position="76"/>
        <end position="117"/>
    </location>
</feature>
<evidence type="ECO:0000313" key="2">
    <source>
        <dbReference type="EMBL" id="KAL2096324.1"/>
    </source>
</evidence>
<dbReference type="Pfam" id="PF09004">
    <property type="entry name" value="ALKBH8_N"/>
    <property type="match status" value="1"/>
</dbReference>
<gene>
    <name evidence="2" type="ORF">ACEWY4_008472</name>
</gene>
<keyword evidence="3" id="KW-1185">Reference proteome</keyword>
<sequence length="219" mass="25068">MITEGNEAAYRDEVLRLSEWCAVNNLALNIAKTKELILDFRRNKVAPAPLYINGESVERVETFKFLGVHISADLSWSANTTALVKKAQQQLHFLRVLRKEQLNTNLLVTFYRTAIESLLTYAVSVWHSNCTEADRKRLQRVTNTAQKIIGCPLPPLTTIYNSRCLGRARSIIKDYTHPGYHLFNLLPSGRRYRAIPAKTNRLRDSFFPRAVTILNSNLH</sequence>
<evidence type="ECO:0000313" key="3">
    <source>
        <dbReference type="Proteomes" id="UP001591681"/>
    </source>
</evidence>
<evidence type="ECO:0000259" key="1">
    <source>
        <dbReference type="Pfam" id="PF09004"/>
    </source>
</evidence>
<accession>A0ABD1KB60</accession>
<dbReference type="InterPro" id="IPR015095">
    <property type="entry name" value="AlkB_hom8_N"/>
</dbReference>
<dbReference type="PANTHER" id="PTHR47027:SF20">
    <property type="entry name" value="REVERSE TRANSCRIPTASE-LIKE PROTEIN WITH RNA-DIRECTED DNA POLYMERASE DOMAIN"/>
    <property type="match status" value="1"/>
</dbReference>